<dbReference type="InterPro" id="IPR013022">
    <property type="entry name" value="Xyl_isomerase-like_TIM-brl"/>
</dbReference>
<dbReference type="OrthoDB" id="2063291at2"/>
<evidence type="ECO:0000259" key="1">
    <source>
        <dbReference type="Pfam" id="PF01261"/>
    </source>
</evidence>
<dbReference type="SUPFAM" id="SSF51658">
    <property type="entry name" value="Xylose isomerase-like"/>
    <property type="match status" value="1"/>
</dbReference>
<organism evidence="2 3">
    <name type="scientific">Paenibacillus methanolicus</name>
    <dbReference type="NCBI Taxonomy" id="582686"/>
    <lineage>
        <taxon>Bacteria</taxon>
        <taxon>Bacillati</taxon>
        <taxon>Bacillota</taxon>
        <taxon>Bacilli</taxon>
        <taxon>Bacillales</taxon>
        <taxon>Paenibacillaceae</taxon>
        <taxon>Paenibacillus</taxon>
    </lineage>
</organism>
<dbReference type="Gene3D" id="3.20.20.150">
    <property type="entry name" value="Divalent-metal-dependent TIM barrel enzymes"/>
    <property type="match status" value="1"/>
</dbReference>
<reference evidence="2 3" key="1">
    <citation type="submission" date="2019-07" db="EMBL/GenBank/DDBJ databases">
        <title>Genomic Encyclopedia of Type Strains, Phase III (KMG-III): the genomes of soil and plant-associated and newly described type strains.</title>
        <authorList>
            <person name="Whitman W."/>
        </authorList>
    </citation>
    <scope>NUCLEOTIDE SEQUENCE [LARGE SCALE GENOMIC DNA]</scope>
    <source>
        <strain evidence="2 3">BL24</strain>
    </source>
</reference>
<dbReference type="AlphaFoldDB" id="A0A5S5CKP5"/>
<name>A0A5S5CKP5_9BACL</name>
<keyword evidence="2" id="KW-0413">Isomerase</keyword>
<dbReference type="InterPro" id="IPR036237">
    <property type="entry name" value="Xyl_isomerase-like_sf"/>
</dbReference>
<dbReference type="GO" id="GO:0016853">
    <property type="term" value="F:isomerase activity"/>
    <property type="evidence" value="ECO:0007669"/>
    <property type="project" value="UniProtKB-KW"/>
</dbReference>
<dbReference type="InterPro" id="IPR050312">
    <property type="entry name" value="IolE/XylAMocC-like"/>
</dbReference>
<accession>A0A5S5CKP5</accession>
<dbReference type="Pfam" id="PF01261">
    <property type="entry name" value="AP_endonuc_2"/>
    <property type="match status" value="1"/>
</dbReference>
<proteinExistence type="predicted"/>
<evidence type="ECO:0000313" key="2">
    <source>
        <dbReference type="EMBL" id="TYP79121.1"/>
    </source>
</evidence>
<keyword evidence="3" id="KW-1185">Reference proteome</keyword>
<sequence>MTVGVLAHLFGSLPYRELAEKVGAAGFRHVQLALWKAVSDVDFSRPGLLSPGLAASIAEEFGKRNVRISVLGCYLHMFDSDAERRRVNIARFKELLRYAPLLGCPTVAFETGVNPGGDYTEQDWTTMRETLEELAEEAQRWGTFIGLEAANGHLVGTTAQLHRMLEEVPTSSIGVVLDPGNLLNDDNFDRQDQVIEEAFSLLGSRVIACHAKDRLPGPDGRIVTAAAGQGKMNYALYMKLLRQYKPGVDIIMEEASVTDMVAVKAYIENAYIQADGEYASSLNRN</sequence>
<comment type="caution">
    <text evidence="2">The sequence shown here is derived from an EMBL/GenBank/DDBJ whole genome shotgun (WGS) entry which is preliminary data.</text>
</comment>
<protein>
    <submittedName>
        <fullName evidence="2">Sugar phosphate isomerase/epimerase</fullName>
    </submittedName>
</protein>
<feature type="domain" description="Xylose isomerase-like TIM barrel" evidence="1">
    <location>
        <begin position="21"/>
        <end position="254"/>
    </location>
</feature>
<gene>
    <name evidence="2" type="ORF">BCM02_101237</name>
</gene>
<evidence type="ECO:0000313" key="3">
    <source>
        <dbReference type="Proteomes" id="UP000323257"/>
    </source>
</evidence>
<dbReference type="EMBL" id="VNHS01000001">
    <property type="protein sequence ID" value="TYP79121.1"/>
    <property type="molecule type" value="Genomic_DNA"/>
</dbReference>
<dbReference type="PANTHER" id="PTHR12110:SF21">
    <property type="entry name" value="XYLOSE ISOMERASE-LIKE TIM BARREL DOMAIN-CONTAINING PROTEIN"/>
    <property type="match status" value="1"/>
</dbReference>
<dbReference type="PANTHER" id="PTHR12110">
    <property type="entry name" value="HYDROXYPYRUVATE ISOMERASE"/>
    <property type="match status" value="1"/>
</dbReference>
<dbReference type="RefSeq" id="WP_148927223.1">
    <property type="nucleotide sequence ID" value="NZ_VNHS01000001.1"/>
</dbReference>
<dbReference type="Proteomes" id="UP000323257">
    <property type="component" value="Unassembled WGS sequence"/>
</dbReference>